<dbReference type="InterPro" id="IPR012337">
    <property type="entry name" value="RNaseH-like_sf"/>
</dbReference>
<dbReference type="HOGENOM" id="CLU_004544_6_2_1"/>
<name>F0XQE2_GROCL</name>
<evidence type="ECO:0000313" key="3">
    <source>
        <dbReference type="EMBL" id="EFX00205.1"/>
    </source>
</evidence>
<dbReference type="InParanoid" id="F0XQE2"/>
<feature type="domain" description="Piwi" evidence="2">
    <location>
        <begin position="171"/>
        <end position="562"/>
    </location>
</feature>
<dbReference type="PANTHER" id="PTHR22891">
    <property type="entry name" value="EUKARYOTIC TRANSLATION INITIATION FACTOR 2C"/>
    <property type="match status" value="1"/>
</dbReference>
<dbReference type="InterPro" id="IPR003165">
    <property type="entry name" value="Piwi"/>
</dbReference>
<dbReference type="eggNOG" id="KOG1041">
    <property type="taxonomic scope" value="Eukaryota"/>
</dbReference>
<feature type="region of interest" description="Disordered" evidence="1">
    <location>
        <begin position="245"/>
        <end position="269"/>
    </location>
</feature>
<dbReference type="Pfam" id="PF02171">
    <property type="entry name" value="Piwi"/>
    <property type="match status" value="1"/>
</dbReference>
<evidence type="ECO:0000313" key="4">
    <source>
        <dbReference type="Proteomes" id="UP000007796"/>
    </source>
</evidence>
<feature type="compositionally biased region" description="Basic and acidic residues" evidence="1">
    <location>
        <begin position="583"/>
        <end position="593"/>
    </location>
</feature>
<dbReference type="OrthoDB" id="10252740at2759"/>
<accession>F0XQE2</accession>
<dbReference type="GO" id="GO:0003676">
    <property type="term" value="F:nucleic acid binding"/>
    <property type="evidence" value="ECO:0007669"/>
    <property type="project" value="InterPro"/>
</dbReference>
<dbReference type="EMBL" id="GL629801">
    <property type="protein sequence ID" value="EFX00205.1"/>
    <property type="molecule type" value="Genomic_DNA"/>
</dbReference>
<dbReference type="STRING" id="655863.F0XQE2"/>
<dbReference type="InterPro" id="IPR036397">
    <property type="entry name" value="RNaseH_sf"/>
</dbReference>
<dbReference type="RefSeq" id="XP_014169687.1">
    <property type="nucleotide sequence ID" value="XM_014314212.1"/>
</dbReference>
<feature type="compositionally biased region" description="Low complexity" evidence="1">
    <location>
        <begin position="253"/>
        <end position="269"/>
    </location>
</feature>
<evidence type="ECO:0000256" key="1">
    <source>
        <dbReference type="SAM" id="MobiDB-lite"/>
    </source>
</evidence>
<feature type="region of interest" description="Disordered" evidence="1">
    <location>
        <begin position="1"/>
        <end position="20"/>
    </location>
</feature>
<sequence length="608" mass="66941">MSGIDAQSTTLEGQETHPVVQSPGKAIRVLTNYTNSAWQAAHRLVPVEEAGLLESFGLHVDTSLLDIEARILALPGLQYKNLIVHPDGIGANWSLADVQFQKPVELKSDWQCIVLAAEGEKISTKVERRVQGLCNLLNKCGVENSNPEISRAPLTELEAQLIKAKEAGRRLVLVVLQTQFPEEYAQVKQISDIRVGVSTMCVFRETLKGREGKKKISAAQLDTKLLHIASQINIKLQGCNMTLTEASSRDGDSGNNSRSSSRQSLDSASSSVSDLSAVRSLPALDLVSTMIVGIDVTHPSEMSVESAPSIAAVVASMDADLSQWPAELRAQKGNTEMVADLCDMMEAQLLRWRTKHRGGRHPLPKTVLIYRDGVSESQYEKVKQLEVSQVKKAFEKVYGESGDDLPELAVVVVVKRHHTRFYPVMSAAGRSDRDPRNGTTLPGTVVSDNITSGTYTEFFLQPNRPRRVLVRPARYVVLIDDIFPHRCSVREPVKCKSKTGVNLSSPRRTHSRPTTPLSATDALQAITLALCFINGRGSSAVHIVTPVHYADMACGHARHYLRAEYVTQNKRDGKKGKRPAAADSREEAAEQQEKITVHEDIKTTMFYL</sequence>
<dbReference type="PROSITE" id="PS50822">
    <property type="entry name" value="PIWI"/>
    <property type="match status" value="1"/>
</dbReference>
<organism evidence="4">
    <name type="scientific">Grosmannia clavigera (strain kw1407 / UAMH 11150)</name>
    <name type="common">Blue stain fungus</name>
    <name type="synonym">Graphiocladiella clavigera</name>
    <dbReference type="NCBI Taxonomy" id="655863"/>
    <lineage>
        <taxon>Eukaryota</taxon>
        <taxon>Fungi</taxon>
        <taxon>Dikarya</taxon>
        <taxon>Ascomycota</taxon>
        <taxon>Pezizomycotina</taxon>
        <taxon>Sordariomycetes</taxon>
        <taxon>Sordariomycetidae</taxon>
        <taxon>Ophiostomatales</taxon>
        <taxon>Ophiostomataceae</taxon>
        <taxon>Leptographium</taxon>
    </lineage>
</organism>
<dbReference type="Gene3D" id="3.40.50.2300">
    <property type="match status" value="1"/>
</dbReference>
<dbReference type="Proteomes" id="UP000007796">
    <property type="component" value="Unassembled WGS sequence"/>
</dbReference>
<protein>
    <submittedName>
        <fullName evidence="3">RNA interference and gene silencing protein</fullName>
    </submittedName>
</protein>
<feature type="compositionally biased region" description="Polar residues" evidence="1">
    <location>
        <begin position="1"/>
        <end position="13"/>
    </location>
</feature>
<dbReference type="GeneID" id="25980726"/>
<feature type="region of interest" description="Disordered" evidence="1">
    <location>
        <begin position="568"/>
        <end position="593"/>
    </location>
</feature>
<dbReference type="SMART" id="SM00950">
    <property type="entry name" value="Piwi"/>
    <property type="match status" value="1"/>
</dbReference>
<proteinExistence type="predicted"/>
<evidence type="ECO:0000259" key="2">
    <source>
        <dbReference type="PROSITE" id="PS50822"/>
    </source>
</evidence>
<dbReference type="Gene3D" id="3.30.420.10">
    <property type="entry name" value="Ribonuclease H-like superfamily/Ribonuclease H"/>
    <property type="match status" value="1"/>
</dbReference>
<dbReference type="AlphaFoldDB" id="F0XQE2"/>
<keyword evidence="4" id="KW-1185">Reference proteome</keyword>
<gene>
    <name evidence="3" type="ORF">CMQ_7207</name>
</gene>
<reference evidence="3 4" key="1">
    <citation type="journal article" date="2011" name="Proc. Natl. Acad. Sci. U.S.A.">
        <title>Genome and transcriptome analyses of the mountain pine beetle-fungal symbiont Grosmannia clavigera, a lodgepole pine pathogen.</title>
        <authorList>
            <person name="DiGuistini S."/>
            <person name="Wang Y."/>
            <person name="Liao N.Y."/>
            <person name="Taylor G."/>
            <person name="Tanguay P."/>
            <person name="Feau N."/>
            <person name="Henrissat B."/>
            <person name="Chan S.K."/>
            <person name="Hesse-Orce U."/>
            <person name="Alamouti S.M."/>
            <person name="Tsui C.K.M."/>
            <person name="Docking R.T."/>
            <person name="Levasseur A."/>
            <person name="Haridas S."/>
            <person name="Robertson G."/>
            <person name="Birol I."/>
            <person name="Holt R.A."/>
            <person name="Marra M.A."/>
            <person name="Hamelin R.C."/>
            <person name="Hirst M."/>
            <person name="Jones S.J.M."/>
            <person name="Bohlmann J."/>
            <person name="Breuil C."/>
        </authorList>
    </citation>
    <scope>NUCLEOTIDE SEQUENCE [LARGE SCALE GENOMIC DNA]</scope>
    <source>
        <strain evidence="4">kw1407 / UAMH 11150</strain>
    </source>
</reference>
<dbReference type="SUPFAM" id="SSF53098">
    <property type="entry name" value="Ribonuclease H-like"/>
    <property type="match status" value="1"/>
</dbReference>